<name>A0A0N4Y7C1_NIPBR</name>
<dbReference type="EMBL" id="UYSL01020662">
    <property type="protein sequence ID" value="VDL75637.1"/>
    <property type="molecule type" value="Genomic_DNA"/>
</dbReference>
<dbReference type="WBParaSite" id="NBR_0001204701-mRNA-1">
    <property type="protein sequence ID" value="NBR_0001204701-mRNA-1"/>
    <property type="gene ID" value="NBR_0001204701"/>
</dbReference>
<proteinExistence type="predicted"/>
<dbReference type="AlphaFoldDB" id="A0A0N4Y7C1"/>
<accession>A0A0N4Y7C1</accession>
<sequence length="193" mass="21977">MDEQLPLTWLVDRVELGISQKSPQRTRAPVGVRQVHRVVQSSSSLTHSYTVVPVLYADGRLVEKLFVVLAEPDRLFPLSGCWCVMSGSRPTKTTFAIVDSGLDSKTTRTFFRRAAGQALEVMTVPPGITALHQPLDVFFLRHFEGFIRRIHGSVLHRSRSSIVSREIISWRWEYLPLSIFSAVLELVVSFRRW</sequence>
<protein>
    <submittedName>
        <fullName evidence="3">Transposase</fullName>
    </submittedName>
</protein>
<reference evidence="1 2" key="2">
    <citation type="submission" date="2018-11" db="EMBL/GenBank/DDBJ databases">
        <authorList>
            <consortium name="Pathogen Informatics"/>
        </authorList>
    </citation>
    <scope>NUCLEOTIDE SEQUENCE [LARGE SCALE GENOMIC DNA]</scope>
</reference>
<evidence type="ECO:0000313" key="2">
    <source>
        <dbReference type="Proteomes" id="UP000271162"/>
    </source>
</evidence>
<gene>
    <name evidence="1" type="ORF">NBR_LOCUS12048</name>
</gene>
<reference evidence="3" key="1">
    <citation type="submission" date="2017-02" db="UniProtKB">
        <authorList>
            <consortium name="WormBaseParasite"/>
        </authorList>
    </citation>
    <scope>IDENTIFICATION</scope>
</reference>
<keyword evidence="2" id="KW-1185">Reference proteome</keyword>
<evidence type="ECO:0000313" key="1">
    <source>
        <dbReference type="EMBL" id="VDL75637.1"/>
    </source>
</evidence>
<dbReference type="Proteomes" id="UP000271162">
    <property type="component" value="Unassembled WGS sequence"/>
</dbReference>
<evidence type="ECO:0000313" key="3">
    <source>
        <dbReference type="WBParaSite" id="NBR_0001204701-mRNA-1"/>
    </source>
</evidence>
<organism evidence="3">
    <name type="scientific">Nippostrongylus brasiliensis</name>
    <name type="common">Rat hookworm</name>
    <dbReference type="NCBI Taxonomy" id="27835"/>
    <lineage>
        <taxon>Eukaryota</taxon>
        <taxon>Metazoa</taxon>
        <taxon>Ecdysozoa</taxon>
        <taxon>Nematoda</taxon>
        <taxon>Chromadorea</taxon>
        <taxon>Rhabditida</taxon>
        <taxon>Rhabditina</taxon>
        <taxon>Rhabditomorpha</taxon>
        <taxon>Strongyloidea</taxon>
        <taxon>Heligmosomidae</taxon>
        <taxon>Nippostrongylus</taxon>
    </lineage>
</organism>